<organism evidence="1 2">
    <name type="scientific">Tritrichomonas musculus</name>
    <dbReference type="NCBI Taxonomy" id="1915356"/>
    <lineage>
        <taxon>Eukaryota</taxon>
        <taxon>Metamonada</taxon>
        <taxon>Parabasalia</taxon>
        <taxon>Tritrichomonadida</taxon>
        <taxon>Tritrichomonadidae</taxon>
        <taxon>Tritrichomonas</taxon>
    </lineage>
</organism>
<dbReference type="Proteomes" id="UP001470230">
    <property type="component" value="Unassembled WGS sequence"/>
</dbReference>
<sequence length="151" mass="17643">MKELRTDIDRNNKYTLELLKAKVTPDKVTKYINRIRDSRTAIKDIMNIALLAQQELNLLRHILNVVPGKLEDKFLKYGWKLSNCLFRLNMVLAPNEKEALSKACSFKDEKGNDKSPKQVCNNINNFLEGIKINKWQQEDDKKQGDEFTYPQ</sequence>
<name>A0ABR2HID7_9EUKA</name>
<evidence type="ECO:0000313" key="2">
    <source>
        <dbReference type="Proteomes" id="UP001470230"/>
    </source>
</evidence>
<protein>
    <submittedName>
        <fullName evidence="1">Uncharacterized protein</fullName>
    </submittedName>
</protein>
<evidence type="ECO:0000313" key="1">
    <source>
        <dbReference type="EMBL" id="KAK8847984.1"/>
    </source>
</evidence>
<keyword evidence="2" id="KW-1185">Reference proteome</keyword>
<reference evidence="1 2" key="1">
    <citation type="submission" date="2024-04" db="EMBL/GenBank/DDBJ databases">
        <title>Tritrichomonas musculus Genome.</title>
        <authorList>
            <person name="Alves-Ferreira E."/>
            <person name="Grigg M."/>
            <person name="Lorenzi H."/>
            <person name="Galac M."/>
        </authorList>
    </citation>
    <scope>NUCLEOTIDE SEQUENCE [LARGE SCALE GENOMIC DNA]</scope>
    <source>
        <strain evidence="1 2">EAF2021</strain>
    </source>
</reference>
<comment type="caution">
    <text evidence="1">The sequence shown here is derived from an EMBL/GenBank/DDBJ whole genome shotgun (WGS) entry which is preliminary data.</text>
</comment>
<accession>A0ABR2HID7</accession>
<proteinExistence type="predicted"/>
<dbReference type="EMBL" id="JAPFFF010000027">
    <property type="protein sequence ID" value="KAK8847984.1"/>
    <property type="molecule type" value="Genomic_DNA"/>
</dbReference>
<gene>
    <name evidence="1" type="ORF">M9Y10_019036</name>
</gene>